<gene>
    <name evidence="2" type="ORF">CLV70_12213</name>
</gene>
<protein>
    <submittedName>
        <fullName evidence="2">Uncharacterized protein</fullName>
    </submittedName>
</protein>
<evidence type="ECO:0000313" key="3">
    <source>
        <dbReference type="Proteomes" id="UP000239209"/>
    </source>
</evidence>
<dbReference type="EMBL" id="PVZG01000022">
    <property type="protein sequence ID" value="PRY20774.1"/>
    <property type="molecule type" value="Genomic_DNA"/>
</dbReference>
<comment type="caution">
    <text evidence="2">The sequence shown here is derived from an EMBL/GenBank/DDBJ whole genome shotgun (WGS) entry which is preliminary data.</text>
</comment>
<proteinExistence type="predicted"/>
<accession>A0A2T0RHT7</accession>
<reference evidence="2 3" key="1">
    <citation type="submission" date="2018-03" db="EMBL/GenBank/DDBJ databases">
        <title>Genomic Encyclopedia of Archaeal and Bacterial Type Strains, Phase II (KMG-II): from individual species to whole genera.</title>
        <authorList>
            <person name="Goeker M."/>
        </authorList>
    </citation>
    <scope>NUCLEOTIDE SEQUENCE [LARGE SCALE GENOMIC DNA]</scope>
    <source>
        <strain evidence="2 3">DSM 45348</strain>
    </source>
</reference>
<keyword evidence="3" id="KW-1185">Reference proteome</keyword>
<organism evidence="2 3">
    <name type="scientific">Pseudosporangium ferrugineum</name>
    <dbReference type="NCBI Taxonomy" id="439699"/>
    <lineage>
        <taxon>Bacteria</taxon>
        <taxon>Bacillati</taxon>
        <taxon>Actinomycetota</taxon>
        <taxon>Actinomycetes</taxon>
        <taxon>Micromonosporales</taxon>
        <taxon>Micromonosporaceae</taxon>
        <taxon>Pseudosporangium</taxon>
    </lineage>
</organism>
<dbReference type="Proteomes" id="UP000239209">
    <property type="component" value="Unassembled WGS sequence"/>
</dbReference>
<evidence type="ECO:0000256" key="1">
    <source>
        <dbReference type="SAM" id="MobiDB-lite"/>
    </source>
</evidence>
<name>A0A2T0RHT7_9ACTN</name>
<evidence type="ECO:0000313" key="2">
    <source>
        <dbReference type="EMBL" id="PRY20774.1"/>
    </source>
</evidence>
<feature type="region of interest" description="Disordered" evidence="1">
    <location>
        <begin position="578"/>
        <end position="597"/>
    </location>
</feature>
<sequence>MPGCEPVRVWSRLELRTRQVELDRVLQARTADPLWMLTRQWQFGEFQGEDTGSAVLATLARRTGTVTGLDIDGTPRPYRPELPLDAQVEQLPPHFPPAARAHAGRCFLDLLAGHLTADGLPSATAAAARVLAGLFPIEAPALDPQAPGQAVRVARRLAASTAQRVAQALAGRSFDGVALAVAGVAPAALRPAVPSGGEAALDRAVRDHAAWWRGLFLDPGTAGEAWDDARLGYDFGATVSHGDGERIRLRGGDGEPGWHAFDVEATGTGAPGGTGTDVTSTLPSPAQFAGMPSSRWWQLEDSAVSLGRIRADAGDLTKLLATEFALLYGNDWLIIGDTQAAGTMVEVEAVVITDTFGRRSIVRSASDSAGTDWSRWDLFSVAPARERGAGALAQHLWTPPVAPPPLDGPVREETVLLRDEGSNTVWAVESRVPDGLGGGTDGARVARHVRATLDELAGRAAAPAGPDDPGVRWRYRLGTTVPENWIPFVPVHVPGGNREVMLQRASMPRFFPPGSPRVRPITGILRPGLAEDDEQHAPYYINEEEVSRAGLVIRGGMRRARWLDGRTVVWHARRRATGRGEGDSGLAFDRVEPVGDG</sequence>
<dbReference type="AlphaFoldDB" id="A0A2T0RHT7"/>